<dbReference type="Proteomes" id="UP001417504">
    <property type="component" value="Unassembled WGS sequence"/>
</dbReference>
<accession>A0AAP0K708</accession>
<evidence type="ECO:0000313" key="2">
    <source>
        <dbReference type="Proteomes" id="UP001417504"/>
    </source>
</evidence>
<dbReference type="AlphaFoldDB" id="A0AAP0K708"/>
<proteinExistence type="predicted"/>
<keyword evidence="2" id="KW-1185">Reference proteome</keyword>
<comment type="caution">
    <text evidence="1">The sequence shown here is derived from an EMBL/GenBank/DDBJ whole genome shotgun (WGS) entry which is preliminary data.</text>
</comment>
<dbReference type="EMBL" id="JBBNAE010000002">
    <property type="protein sequence ID" value="KAK9147132.1"/>
    <property type="molecule type" value="Genomic_DNA"/>
</dbReference>
<sequence>MKMDSERGLTGRIGLGFGNCGGIANHLCALVAWELFDQCFPVEFSSSLVINQLDEQVIGLVMMSKCDSVFYELAAH</sequence>
<name>A0AAP0K708_9MAGN</name>
<reference evidence="1 2" key="1">
    <citation type="submission" date="2024-01" db="EMBL/GenBank/DDBJ databases">
        <title>Genome assemblies of Stephania.</title>
        <authorList>
            <person name="Yang L."/>
        </authorList>
    </citation>
    <scope>NUCLEOTIDE SEQUENCE [LARGE SCALE GENOMIC DNA]</scope>
    <source>
        <strain evidence="1">QJT</strain>
        <tissue evidence="1">Leaf</tissue>
    </source>
</reference>
<protein>
    <submittedName>
        <fullName evidence="1">Uncharacterized protein</fullName>
    </submittedName>
</protein>
<gene>
    <name evidence="1" type="ORF">Sjap_007035</name>
</gene>
<organism evidence="1 2">
    <name type="scientific">Stephania japonica</name>
    <dbReference type="NCBI Taxonomy" id="461633"/>
    <lineage>
        <taxon>Eukaryota</taxon>
        <taxon>Viridiplantae</taxon>
        <taxon>Streptophyta</taxon>
        <taxon>Embryophyta</taxon>
        <taxon>Tracheophyta</taxon>
        <taxon>Spermatophyta</taxon>
        <taxon>Magnoliopsida</taxon>
        <taxon>Ranunculales</taxon>
        <taxon>Menispermaceae</taxon>
        <taxon>Menispermoideae</taxon>
        <taxon>Cissampelideae</taxon>
        <taxon>Stephania</taxon>
    </lineage>
</organism>
<evidence type="ECO:0000313" key="1">
    <source>
        <dbReference type="EMBL" id="KAK9147132.1"/>
    </source>
</evidence>